<reference evidence="2 3" key="1">
    <citation type="journal article" date="2017" name="Nat. Commun.">
        <title>'ARMAN' archaea depend on association with euryarchaeal host in culture and in situ.</title>
        <authorList>
            <person name="Golyshina O."/>
            <person name="Toshchakov S."/>
            <person name="Makarova K."/>
            <person name="Gavrilov S."/>
            <person name="Korzhenkov A."/>
            <person name="La Cono V."/>
            <person name="Arcadi E."/>
            <person name="Nechitaylo T."/>
            <person name="Ferrer M."/>
            <person name="Kublanov I."/>
            <person name="Wolf Y."/>
            <person name="Yakimov M."/>
            <person name="Golyshin P."/>
            <person name="Slesarev A."/>
            <person name="Kozyavkin S."/>
        </authorList>
    </citation>
    <scope>NUCLEOTIDE SEQUENCE [LARGE SCALE GENOMIC DNA]</scope>
    <source>
        <strain evidence="2 3">Mia14</strain>
    </source>
</reference>
<dbReference type="GeneID" id="33314232"/>
<dbReference type="PANTHER" id="PTHR43415">
    <property type="entry name" value="SPERMIDINE N(1)-ACETYLTRANSFERASE"/>
    <property type="match status" value="1"/>
</dbReference>
<dbReference type="PROSITE" id="PS51186">
    <property type="entry name" value="GNAT"/>
    <property type="match status" value="1"/>
</dbReference>
<dbReference type="AlphaFoldDB" id="A0A218NNF0"/>
<accession>A0A218NNF0</accession>
<dbReference type="PANTHER" id="PTHR43415:SF3">
    <property type="entry name" value="GNAT-FAMILY ACETYLTRANSFERASE"/>
    <property type="match status" value="1"/>
</dbReference>
<dbReference type="GO" id="GO:0016747">
    <property type="term" value="F:acyltransferase activity, transferring groups other than amino-acyl groups"/>
    <property type="evidence" value="ECO:0007669"/>
    <property type="project" value="InterPro"/>
</dbReference>
<dbReference type="KEGG" id="marh:Mia14_0679"/>
<protein>
    <submittedName>
        <fullName evidence="2">Ribosomal-protein-serine acetyltransferase</fullName>
    </submittedName>
</protein>
<dbReference type="InterPro" id="IPR000182">
    <property type="entry name" value="GNAT_dom"/>
</dbReference>
<dbReference type="Gene3D" id="3.40.630.30">
    <property type="match status" value="1"/>
</dbReference>
<dbReference type="EMBL" id="CP019964">
    <property type="protein sequence ID" value="ASI13982.1"/>
    <property type="molecule type" value="Genomic_DNA"/>
</dbReference>
<keyword evidence="2" id="KW-0808">Transferase</keyword>
<dbReference type="OrthoDB" id="120213at2157"/>
<name>A0A218NNF0_9ARCH</name>
<evidence type="ECO:0000259" key="1">
    <source>
        <dbReference type="PROSITE" id="PS51186"/>
    </source>
</evidence>
<gene>
    <name evidence="2" type="ORF">Mia14_0679</name>
</gene>
<organism evidence="2 3">
    <name type="scientific">Candidatus Mancarchaeum acidiphilum</name>
    <dbReference type="NCBI Taxonomy" id="1920749"/>
    <lineage>
        <taxon>Archaea</taxon>
        <taxon>Candidatus Micrarchaeota</taxon>
        <taxon>Candidatus Mancarchaeum</taxon>
    </lineage>
</organism>
<evidence type="ECO:0000313" key="3">
    <source>
        <dbReference type="Proteomes" id="UP000197679"/>
    </source>
</evidence>
<evidence type="ECO:0000313" key="2">
    <source>
        <dbReference type="EMBL" id="ASI13982.1"/>
    </source>
</evidence>
<dbReference type="InterPro" id="IPR016181">
    <property type="entry name" value="Acyl_CoA_acyltransferase"/>
</dbReference>
<dbReference type="Proteomes" id="UP000197679">
    <property type="component" value="Chromosome"/>
</dbReference>
<dbReference type="SUPFAM" id="SSF55729">
    <property type="entry name" value="Acyl-CoA N-acyltransferases (Nat)"/>
    <property type="match status" value="1"/>
</dbReference>
<proteinExistence type="predicted"/>
<dbReference type="Pfam" id="PF13302">
    <property type="entry name" value="Acetyltransf_3"/>
    <property type="match status" value="1"/>
</dbReference>
<keyword evidence="3" id="KW-1185">Reference proteome</keyword>
<feature type="domain" description="N-acetyltransferase" evidence="1">
    <location>
        <begin position="30"/>
        <end position="168"/>
    </location>
</feature>
<dbReference type="RefSeq" id="WP_088820245.1">
    <property type="nucleotide sequence ID" value="NZ_CP019964.1"/>
</dbReference>
<sequence>MILESAGKHITMKPLEYKDAIDISVLGSDLEIARVTAEPGKFPYPYTIPNAVSFIAYSINMMQSKSELNFGIHDSKGALMGVFGIFNLNYFTRKCEIGFWLGKKFWRKGFGSEGVMMLIKFSFENLGMNKVYAKAFSDNLKGSGLLEKLGFGLEGELKDEIRYGKKYKNVLIYSILRKDYLKIYKNYEMNIS</sequence>